<dbReference type="EMBL" id="FMJB01000014">
    <property type="protein sequence ID" value="SCM66080.1"/>
    <property type="molecule type" value="Genomic_DNA"/>
</dbReference>
<name>A0A1M4MV36_9RHOB</name>
<feature type="transmembrane region" description="Helical" evidence="1">
    <location>
        <begin position="36"/>
        <end position="58"/>
    </location>
</feature>
<accession>A0A1M4MV36</accession>
<feature type="transmembrane region" description="Helical" evidence="1">
    <location>
        <begin position="64"/>
        <end position="85"/>
    </location>
</feature>
<gene>
    <name evidence="2" type="ORF">KARMA_0252</name>
</gene>
<keyword evidence="1" id="KW-0812">Transmembrane</keyword>
<evidence type="ECO:0000313" key="2">
    <source>
        <dbReference type="EMBL" id="SCM66080.1"/>
    </source>
</evidence>
<reference evidence="3" key="1">
    <citation type="submission" date="2016-09" db="EMBL/GenBank/DDBJ databases">
        <authorList>
            <person name="Wibberg D."/>
        </authorList>
    </citation>
    <scope>NUCLEOTIDE SEQUENCE [LARGE SCALE GENOMIC DNA]</scope>
</reference>
<dbReference type="AlphaFoldDB" id="A0A1M4MV36"/>
<dbReference type="Proteomes" id="UP000184085">
    <property type="component" value="Unassembled WGS sequence"/>
</dbReference>
<evidence type="ECO:0000256" key="1">
    <source>
        <dbReference type="SAM" id="Phobius"/>
    </source>
</evidence>
<protein>
    <submittedName>
        <fullName evidence="2">Uncharacterized protein</fullName>
    </submittedName>
</protein>
<organism evidence="2 3">
    <name type="scientific">Donghicola eburneus</name>
    <dbReference type="NCBI Taxonomy" id="393278"/>
    <lineage>
        <taxon>Bacteria</taxon>
        <taxon>Pseudomonadati</taxon>
        <taxon>Pseudomonadota</taxon>
        <taxon>Alphaproteobacteria</taxon>
        <taxon>Rhodobacterales</taxon>
        <taxon>Roseobacteraceae</taxon>
        <taxon>Donghicola</taxon>
    </lineage>
</organism>
<keyword evidence="1" id="KW-1133">Transmembrane helix</keyword>
<proteinExistence type="predicted"/>
<keyword evidence="1" id="KW-0472">Membrane</keyword>
<sequence>MVDEMFSANIIRKKQTASRAKVQHDQRDVSGQKPRAVLPGAAFFAIPVSLVFTAWVIAELGISLWWALPIYSLIGASVIFLFAVLPRT</sequence>
<keyword evidence="3" id="KW-1185">Reference proteome</keyword>
<evidence type="ECO:0000313" key="3">
    <source>
        <dbReference type="Proteomes" id="UP000184085"/>
    </source>
</evidence>